<organism evidence="1 2">
    <name type="scientific">Neurospora intermedia</name>
    <dbReference type="NCBI Taxonomy" id="5142"/>
    <lineage>
        <taxon>Eukaryota</taxon>
        <taxon>Fungi</taxon>
        <taxon>Dikarya</taxon>
        <taxon>Ascomycota</taxon>
        <taxon>Pezizomycotina</taxon>
        <taxon>Sordariomycetes</taxon>
        <taxon>Sordariomycetidae</taxon>
        <taxon>Sordariales</taxon>
        <taxon>Sordariaceae</taxon>
        <taxon>Neurospora</taxon>
    </lineage>
</organism>
<evidence type="ECO:0000313" key="1">
    <source>
        <dbReference type="EMBL" id="KAL0469246.1"/>
    </source>
</evidence>
<proteinExistence type="predicted"/>
<dbReference type="Proteomes" id="UP001451303">
    <property type="component" value="Unassembled WGS sequence"/>
</dbReference>
<feature type="non-terminal residue" evidence="1">
    <location>
        <position position="1"/>
    </location>
</feature>
<sequence>VTTGTTEIEFTNLVPTAEALDCVSSILNNLNVNLGFYKINKILHINRRNARDRILNPNLPARNGYIDIQYK</sequence>
<comment type="caution">
    <text evidence="1">The sequence shown here is derived from an EMBL/GenBank/DDBJ whole genome shotgun (WGS) entry which is preliminary data.</text>
</comment>
<protein>
    <submittedName>
        <fullName evidence="1">Uncharacterized protein</fullName>
    </submittedName>
</protein>
<reference evidence="1 2" key="1">
    <citation type="submission" date="2023-09" db="EMBL/GenBank/DDBJ databases">
        <title>Multi-omics analysis of a traditional fermented food reveals byproduct-associated fungal strains for waste-to-food upcycling.</title>
        <authorList>
            <consortium name="Lawrence Berkeley National Laboratory"/>
            <person name="Rekdal V.M."/>
            <person name="Villalobos-Escobedo J.M."/>
            <person name="Rodriguez-Valeron N."/>
            <person name="Garcia M.O."/>
            <person name="Vasquez D.P."/>
            <person name="Damayanti I."/>
            <person name="Sorensen P.M."/>
            <person name="Baidoo E.E."/>
            <person name="De Carvalho A.C."/>
            <person name="Riley R."/>
            <person name="Lipzen A."/>
            <person name="He G."/>
            <person name="Yan M."/>
            <person name="Haridas S."/>
            <person name="Daum C."/>
            <person name="Yoshinaga Y."/>
            <person name="Ng V."/>
            <person name="Grigoriev I.V."/>
            <person name="Munk R."/>
            <person name="Nuraida L."/>
            <person name="Wijaya C.H."/>
            <person name="Morales P.-C."/>
            <person name="Keasling J.D."/>
        </authorList>
    </citation>
    <scope>NUCLEOTIDE SEQUENCE [LARGE SCALE GENOMIC DNA]</scope>
    <source>
        <strain evidence="1 2">FGSC 2613</strain>
    </source>
</reference>
<keyword evidence="2" id="KW-1185">Reference proteome</keyword>
<accession>A0ABR3D971</accession>
<name>A0ABR3D971_NEUIN</name>
<evidence type="ECO:0000313" key="2">
    <source>
        <dbReference type="Proteomes" id="UP001451303"/>
    </source>
</evidence>
<gene>
    <name evidence="1" type="ORF">QR685DRAFT_445837</name>
</gene>
<dbReference type="EMBL" id="JAVLET010000006">
    <property type="protein sequence ID" value="KAL0469246.1"/>
    <property type="molecule type" value="Genomic_DNA"/>
</dbReference>